<protein>
    <recommendedName>
        <fullName evidence="4">BZIP domain-containing protein</fullName>
    </recommendedName>
</protein>
<comment type="caution">
    <text evidence="2">The sequence shown here is derived from an EMBL/GenBank/DDBJ whole genome shotgun (WGS) entry which is preliminary data.</text>
</comment>
<dbReference type="CDD" id="cd14688">
    <property type="entry name" value="bZIP_YAP"/>
    <property type="match status" value="1"/>
</dbReference>
<dbReference type="Proteomes" id="UP001485043">
    <property type="component" value="Unassembled WGS sequence"/>
</dbReference>
<evidence type="ECO:0008006" key="4">
    <source>
        <dbReference type="Google" id="ProtNLM"/>
    </source>
</evidence>
<reference evidence="2 3" key="1">
    <citation type="journal article" date="2024" name="Nat. Commun.">
        <title>Phylogenomics reveals the evolutionary origins of lichenization in chlorophyte algae.</title>
        <authorList>
            <person name="Puginier C."/>
            <person name="Libourel C."/>
            <person name="Otte J."/>
            <person name="Skaloud P."/>
            <person name="Haon M."/>
            <person name="Grisel S."/>
            <person name="Petersen M."/>
            <person name="Berrin J.G."/>
            <person name="Delaux P.M."/>
            <person name="Dal Grande F."/>
            <person name="Keller J."/>
        </authorList>
    </citation>
    <scope>NUCLEOTIDE SEQUENCE [LARGE SCALE GENOMIC DNA]</scope>
    <source>
        <strain evidence="2 3">SAG 2523</strain>
    </source>
</reference>
<organism evidence="2 3">
    <name type="scientific">Apatococcus fuscideae</name>
    <dbReference type="NCBI Taxonomy" id="2026836"/>
    <lineage>
        <taxon>Eukaryota</taxon>
        <taxon>Viridiplantae</taxon>
        <taxon>Chlorophyta</taxon>
        <taxon>core chlorophytes</taxon>
        <taxon>Trebouxiophyceae</taxon>
        <taxon>Chlorellales</taxon>
        <taxon>Chlorellaceae</taxon>
        <taxon>Apatococcus</taxon>
    </lineage>
</organism>
<gene>
    <name evidence="2" type="ORF">WJX84_003872</name>
</gene>
<evidence type="ECO:0000313" key="3">
    <source>
        <dbReference type="Proteomes" id="UP001485043"/>
    </source>
</evidence>
<dbReference type="EMBL" id="JALJOV010000600">
    <property type="protein sequence ID" value="KAK9862480.1"/>
    <property type="molecule type" value="Genomic_DNA"/>
</dbReference>
<feature type="region of interest" description="Disordered" evidence="1">
    <location>
        <begin position="28"/>
        <end position="54"/>
    </location>
</feature>
<sequence>MQNGSHSNVWEEVAAQNPLTLGSGITTNWAATSLPASGKKSRSEERWKTHDQANSLQQLDCSPAQRRAQQLILAARTAPSRAPSHLADTPQALFPPVSPPFEITAVSPASSTSSAKRSRPGTAQKRYRERQKVRMSTSLARTSQLESELQLETNRNVELQQHVMKLEEALRLAVCRIYRGPSEGPVEALQEILSKRTSGDRIKGLPLQEGKVAVLNVSGPVMVTRQMIAALTVAEFLKLLKGLMKAMQRHLHDDGDTSDAQAFEVAVSEFMFFGFNTYSFNIKAARKATLVDRDSLQALQPIPDSRWTQILEALKLSRDQKQALGEAVNEYLGTVHSLMHEEAQLLGPVQTMLSVTSGRASGSGLSGLIHTNMELAEAIKAEEKAYHRLTSTIHVQVLTMRQMAALVIASWPIPTDLVSLARVAAEQLGMPCEEKGRCPLVVGPLLYKASMGQGTPGRPCDGLQAPAGLYYSGEEGGATSILEIFIDGTTAELQY</sequence>
<dbReference type="AlphaFoldDB" id="A0AAW1SZ33"/>
<feature type="compositionally biased region" description="Basic and acidic residues" evidence="1">
    <location>
        <begin position="41"/>
        <end position="51"/>
    </location>
</feature>
<accession>A0AAW1SZ33</accession>
<proteinExistence type="predicted"/>
<name>A0AAW1SZ33_9CHLO</name>
<feature type="region of interest" description="Disordered" evidence="1">
    <location>
        <begin position="79"/>
        <end position="137"/>
    </location>
</feature>
<evidence type="ECO:0000313" key="2">
    <source>
        <dbReference type="EMBL" id="KAK9862480.1"/>
    </source>
</evidence>
<evidence type="ECO:0000256" key="1">
    <source>
        <dbReference type="SAM" id="MobiDB-lite"/>
    </source>
</evidence>
<keyword evidence="3" id="KW-1185">Reference proteome</keyword>